<keyword evidence="15" id="KW-1185">Reference proteome</keyword>
<dbReference type="EMBL" id="CAJOBI010064483">
    <property type="protein sequence ID" value="CAF4429728.1"/>
    <property type="molecule type" value="Genomic_DNA"/>
</dbReference>
<evidence type="ECO:0000313" key="6">
    <source>
        <dbReference type="EMBL" id="CAF2048616.1"/>
    </source>
</evidence>
<evidence type="ECO:0000313" key="13">
    <source>
        <dbReference type="EMBL" id="CAF4464283.1"/>
    </source>
</evidence>
<evidence type="ECO:0000313" key="15">
    <source>
        <dbReference type="Proteomes" id="UP000663866"/>
    </source>
</evidence>
<dbReference type="Pfam" id="PF02214">
    <property type="entry name" value="BTB_2"/>
    <property type="match status" value="1"/>
</dbReference>
<dbReference type="EMBL" id="CAJNOV010008440">
    <property type="protein sequence ID" value="CAF1323564.1"/>
    <property type="molecule type" value="Genomic_DNA"/>
</dbReference>
<dbReference type="Gene3D" id="3.30.710.10">
    <property type="entry name" value="Potassium Channel Kv1.1, Chain A"/>
    <property type="match status" value="1"/>
</dbReference>
<dbReference type="Proteomes" id="UP000663824">
    <property type="component" value="Unassembled WGS sequence"/>
</dbReference>
<dbReference type="SUPFAM" id="SSF54695">
    <property type="entry name" value="POZ domain"/>
    <property type="match status" value="1"/>
</dbReference>
<dbReference type="Proteomes" id="UP000663842">
    <property type="component" value="Unassembled WGS sequence"/>
</dbReference>
<evidence type="ECO:0000256" key="1">
    <source>
        <dbReference type="SAM" id="MobiDB-lite"/>
    </source>
</evidence>
<dbReference type="Proteomes" id="UP000681967">
    <property type="component" value="Unassembled WGS sequence"/>
</dbReference>
<dbReference type="Proteomes" id="UP000676336">
    <property type="component" value="Unassembled WGS sequence"/>
</dbReference>
<dbReference type="Proteomes" id="UP000663834">
    <property type="component" value="Unassembled WGS sequence"/>
</dbReference>
<proteinExistence type="predicted"/>
<dbReference type="EMBL" id="CAJOBH010069323">
    <property type="protein sequence ID" value="CAF4464283.1"/>
    <property type="molecule type" value="Genomic_DNA"/>
</dbReference>
<dbReference type="EMBL" id="CAJOBG010001174">
    <property type="protein sequence ID" value="CAF3902632.1"/>
    <property type="molecule type" value="Genomic_DNA"/>
</dbReference>
<dbReference type="Proteomes" id="UP000663855">
    <property type="component" value="Unassembled WGS sequence"/>
</dbReference>
<dbReference type="InterPro" id="IPR011333">
    <property type="entry name" value="SKP1/BTB/POZ_sf"/>
</dbReference>
<dbReference type="EMBL" id="CAJNOW010012793">
    <property type="protein sequence ID" value="CAF1614588.1"/>
    <property type="molecule type" value="Genomic_DNA"/>
</dbReference>
<evidence type="ECO:0000313" key="11">
    <source>
        <dbReference type="EMBL" id="CAF4424538.1"/>
    </source>
</evidence>
<dbReference type="Proteomes" id="UP000663887">
    <property type="component" value="Unassembled WGS sequence"/>
</dbReference>
<gene>
    <name evidence="13" type="ORF">BYL167_LOCUS34354</name>
    <name evidence="4" type="ORF">CJN711_LOCUS18061</name>
    <name evidence="11" type="ORF">GIL414_LOCUS31249</name>
    <name evidence="5" type="ORF">KQP761_LOCUS23828</name>
    <name evidence="8" type="ORF">MBJ925_LOCUS31429</name>
    <name evidence="10" type="ORF">OVN521_LOCUS9594</name>
    <name evidence="12" type="ORF">SMN809_LOCUS31755</name>
    <name evidence="9" type="ORF">UXM345_LOCUS4034</name>
    <name evidence="7" type="ORF">WKI299_LOCUS10968</name>
    <name evidence="6" type="ORF">XDN619_LOCUS8100</name>
</gene>
<accession>A0A816BUI6</accession>
<evidence type="ECO:0000313" key="5">
    <source>
        <dbReference type="EMBL" id="CAF1614588.1"/>
    </source>
</evidence>
<reference evidence="5" key="1">
    <citation type="submission" date="2021-02" db="EMBL/GenBank/DDBJ databases">
        <authorList>
            <person name="Nowell W R."/>
        </authorList>
    </citation>
    <scope>NUCLEOTIDE SEQUENCE</scope>
</reference>
<dbReference type="EMBL" id="CAJOBF010000271">
    <property type="protein sequence ID" value="CAF3787683.1"/>
    <property type="molecule type" value="Genomic_DNA"/>
</dbReference>
<keyword evidence="2" id="KW-0732">Signal</keyword>
<name>A0A816BUI6_9BILA</name>
<evidence type="ECO:0000256" key="2">
    <source>
        <dbReference type="SAM" id="SignalP"/>
    </source>
</evidence>
<dbReference type="PANTHER" id="PTHR14499:SF136">
    <property type="entry name" value="GH08630P"/>
    <property type="match status" value="1"/>
</dbReference>
<feature type="domain" description="Potassium channel tetramerisation-type BTB" evidence="3">
    <location>
        <begin position="73"/>
        <end position="137"/>
    </location>
</feature>
<evidence type="ECO:0000313" key="7">
    <source>
        <dbReference type="EMBL" id="CAF2054778.1"/>
    </source>
</evidence>
<dbReference type="EMBL" id="CAJOBJ010062591">
    <property type="protein sequence ID" value="CAF4424538.1"/>
    <property type="molecule type" value="Genomic_DNA"/>
</dbReference>
<dbReference type="Proteomes" id="UP000663866">
    <property type="component" value="Unassembled WGS sequence"/>
</dbReference>
<dbReference type="InterPro" id="IPR003131">
    <property type="entry name" value="T1-type_BTB"/>
</dbReference>
<evidence type="ECO:0000313" key="12">
    <source>
        <dbReference type="EMBL" id="CAF4429728.1"/>
    </source>
</evidence>
<dbReference type="EMBL" id="CAJNRE010017169">
    <property type="protein sequence ID" value="CAF2152022.1"/>
    <property type="molecule type" value="Genomic_DNA"/>
</dbReference>
<feature type="chain" id="PRO_5035688767" description="Potassium channel tetramerisation-type BTB domain-containing protein" evidence="2">
    <location>
        <begin position="24"/>
        <end position="350"/>
    </location>
</feature>
<feature type="signal peptide" evidence="2">
    <location>
        <begin position="1"/>
        <end position="23"/>
    </location>
</feature>
<evidence type="ECO:0000259" key="3">
    <source>
        <dbReference type="Pfam" id="PF02214"/>
    </source>
</evidence>
<evidence type="ECO:0000313" key="14">
    <source>
        <dbReference type="Proteomes" id="UP000663834"/>
    </source>
</evidence>
<dbReference type="PANTHER" id="PTHR14499">
    <property type="entry name" value="POTASSIUM CHANNEL TETRAMERIZATION DOMAIN-CONTAINING"/>
    <property type="match status" value="1"/>
</dbReference>
<evidence type="ECO:0000313" key="10">
    <source>
        <dbReference type="EMBL" id="CAF3902632.1"/>
    </source>
</evidence>
<dbReference type="Proteomes" id="UP000681720">
    <property type="component" value="Unassembled WGS sequence"/>
</dbReference>
<dbReference type="EMBL" id="CAJNRF010003996">
    <property type="protein sequence ID" value="CAF2054778.1"/>
    <property type="molecule type" value="Genomic_DNA"/>
</dbReference>
<dbReference type="EMBL" id="CAJNRG010002548">
    <property type="protein sequence ID" value="CAF2048616.1"/>
    <property type="molecule type" value="Genomic_DNA"/>
</dbReference>
<comment type="caution">
    <text evidence="5">The sequence shown here is derived from an EMBL/GenBank/DDBJ whole genome shotgun (WGS) entry which is preliminary data.</text>
</comment>
<dbReference type="OrthoDB" id="2414723at2759"/>
<evidence type="ECO:0000313" key="8">
    <source>
        <dbReference type="EMBL" id="CAF2152022.1"/>
    </source>
</evidence>
<protein>
    <recommendedName>
        <fullName evidence="3">Potassium channel tetramerisation-type BTB domain-containing protein</fullName>
    </recommendedName>
</protein>
<dbReference type="Proteomes" id="UP000663856">
    <property type="component" value="Unassembled WGS sequence"/>
</dbReference>
<evidence type="ECO:0000313" key="4">
    <source>
        <dbReference type="EMBL" id="CAF1323564.1"/>
    </source>
</evidence>
<dbReference type="GO" id="GO:0051260">
    <property type="term" value="P:protein homooligomerization"/>
    <property type="evidence" value="ECO:0007669"/>
    <property type="project" value="InterPro"/>
</dbReference>
<evidence type="ECO:0000313" key="9">
    <source>
        <dbReference type="EMBL" id="CAF3787683.1"/>
    </source>
</evidence>
<dbReference type="AlphaFoldDB" id="A0A816BUI6"/>
<feature type="region of interest" description="Disordered" evidence="1">
    <location>
        <begin position="44"/>
        <end position="63"/>
    </location>
</feature>
<sequence length="350" mass="39686">MFSVLLVTWLLVFNQQLISKTAAFTDESSEDELDKEIVDTTENTLESDDDDDHSHNTLITKNPTSNSSANDIIELNVGGKRVTTFRSTLTAVPGSKLAAMFTVDEKNKTTSKRKEQVAYFFDYNPAQFTYLLDQLREIKRMVKFIPSELNIKPPSVDVRFNFSIMLSELGLNPERFLSPIVGIHLNLNKTSLVGWKECYRGRYNTPFNVSVLTSTCNGKRLLVACRSLDDRKTLTVAGIGQRQDMFKPCSSNPYCTTEKNNGIGFYYVTDRVWGFEGRPKGWTDPQNYGYSSYQNNAAFLNPCDASDQHSEYRLCWSIPSSAGRGSGDRCGSEKNLHNSKRWERLIFETI</sequence>
<organism evidence="5 14">
    <name type="scientific">Rotaria magnacalcarata</name>
    <dbReference type="NCBI Taxonomy" id="392030"/>
    <lineage>
        <taxon>Eukaryota</taxon>
        <taxon>Metazoa</taxon>
        <taxon>Spiralia</taxon>
        <taxon>Gnathifera</taxon>
        <taxon>Rotifera</taxon>
        <taxon>Eurotatoria</taxon>
        <taxon>Bdelloidea</taxon>
        <taxon>Philodinida</taxon>
        <taxon>Philodinidae</taxon>
        <taxon>Rotaria</taxon>
    </lineage>
</organism>